<reference evidence="2" key="3">
    <citation type="submission" date="2023-05" db="EMBL/GenBank/DDBJ databases">
        <authorList>
            <person name="Smith C.H."/>
        </authorList>
    </citation>
    <scope>NUCLEOTIDE SEQUENCE</scope>
    <source>
        <strain evidence="2">CHS0354</strain>
        <tissue evidence="2">Mantle</tissue>
    </source>
</reference>
<dbReference type="Gene3D" id="1.25.40.10">
    <property type="entry name" value="Tetratricopeptide repeat domain"/>
    <property type="match status" value="2"/>
</dbReference>
<evidence type="ECO:0000313" key="2">
    <source>
        <dbReference type="EMBL" id="KAK3596327.1"/>
    </source>
</evidence>
<organism evidence="2 3">
    <name type="scientific">Potamilus streckersoni</name>
    <dbReference type="NCBI Taxonomy" id="2493646"/>
    <lineage>
        <taxon>Eukaryota</taxon>
        <taxon>Metazoa</taxon>
        <taxon>Spiralia</taxon>
        <taxon>Lophotrochozoa</taxon>
        <taxon>Mollusca</taxon>
        <taxon>Bivalvia</taxon>
        <taxon>Autobranchia</taxon>
        <taxon>Heteroconchia</taxon>
        <taxon>Palaeoheterodonta</taxon>
        <taxon>Unionida</taxon>
        <taxon>Unionoidea</taxon>
        <taxon>Unionidae</taxon>
        <taxon>Ambleminae</taxon>
        <taxon>Lampsilini</taxon>
        <taxon>Potamilus</taxon>
    </lineage>
</organism>
<proteinExistence type="predicted"/>
<name>A0AAE0W0U5_9BIVA</name>
<dbReference type="SUPFAM" id="SSF48452">
    <property type="entry name" value="TPR-like"/>
    <property type="match status" value="1"/>
</dbReference>
<reference evidence="2" key="1">
    <citation type="journal article" date="2021" name="Genome Biol. Evol.">
        <title>A High-Quality Reference Genome for a Parasitic Bivalve with Doubly Uniparental Inheritance (Bivalvia: Unionida).</title>
        <authorList>
            <person name="Smith C.H."/>
        </authorList>
    </citation>
    <scope>NUCLEOTIDE SEQUENCE</scope>
    <source>
        <strain evidence="2">CHS0354</strain>
    </source>
</reference>
<dbReference type="AlphaFoldDB" id="A0AAE0W0U5"/>
<feature type="region of interest" description="Disordered" evidence="1">
    <location>
        <begin position="745"/>
        <end position="767"/>
    </location>
</feature>
<evidence type="ECO:0000313" key="3">
    <source>
        <dbReference type="Proteomes" id="UP001195483"/>
    </source>
</evidence>
<gene>
    <name evidence="2" type="ORF">CHS0354_004884</name>
</gene>
<accession>A0AAE0W0U5</accession>
<protein>
    <submittedName>
        <fullName evidence="2">Uncharacterized protein</fullName>
    </submittedName>
</protein>
<dbReference type="Proteomes" id="UP001195483">
    <property type="component" value="Unassembled WGS sequence"/>
</dbReference>
<dbReference type="InterPro" id="IPR011990">
    <property type="entry name" value="TPR-like_helical_dom_sf"/>
</dbReference>
<dbReference type="Pfam" id="PF13431">
    <property type="entry name" value="TPR_17"/>
    <property type="match status" value="1"/>
</dbReference>
<comment type="caution">
    <text evidence="2">The sequence shown here is derived from an EMBL/GenBank/DDBJ whole genome shotgun (WGS) entry which is preliminary data.</text>
</comment>
<reference evidence="2" key="2">
    <citation type="journal article" date="2021" name="Genome Biol. Evol.">
        <title>Developing a high-quality reference genome for a parasitic bivalve with doubly uniparental inheritance (Bivalvia: Unionida).</title>
        <authorList>
            <person name="Smith C.H."/>
        </authorList>
    </citation>
    <scope>NUCLEOTIDE SEQUENCE</scope>
    <source>
        <strain evidence="2">CHS0354</strain>
        <tissue evidence="2">Mantle</tissue>
    </source>
</reference>
<keyword evidence="3" id="KW-1185">Reference proteome</keyword>
<dbReference type="EMBL" id="JAEAOA010000358">
    <property type="protein sequence ID" value="KAK3596327.1"/>
    <property type="molecule type" value="Genomic_DNA"/>
</dbReference>
<sequence>MTKESENDFRKLDRRNIIGKLCDQMKTSEFSLDAELTIALNFLSYIHAPLHEYREPTDYVNKALSKRPDDIMALSNQAWMHWRRDKISEAWSIVEKLERLKERHDLIIIAKGEQAFAYSRFGPKYYKKAIDLYKNVITAAAQCEIEETYLHLWQFGLGLILKRQLHIENVFFYDHVSECVQSMNDAFDAFYNVSTKAKTIKIKARSWFITMICSLPKTKIVYQRKLLAKSLRSFSIGLMRYEMTMFMSLKGAEDMHGIMLTESVKIRETSFGHHHLAKTLTFVLNRDILEASDGSADRLPKSLKRNLFLEPAENSTNRNKYHVGNGKDLANKPNGERNVKFLSETDLKHFPNLSISYNVPKENVQETKGICNSQSHENHEVLVCNKDVAAKSEGFEQETTSFLGSQISQQHKVEKFMRSPQHILTYSPNDQRVTVILHHLDKAIQCSPANCTALYDKGIVLRNLGMLEEAVELFIKIRNKTECSPLQAVFCLEQQALCRKRQAELETQPLNMKDQEDDVKHLFFKAIETAADIAARVPRFHPRGTAFPSLREMLVIQKQNERLTSEDRNIYLEAYLEGALHALEQVDDEAAKERFKRIIRFCSRRRNLSEDDWEDCTYDLHIQTSENAEENGRSLYNIFTRTCGLKVSLNYNQTAEALKYDGQYEGVNDIMDLIVLLLDSDNLKDGALLRVSIDENIGNGIVAMCLGELRVPGEIEHFPVFLQPPDLDISKLKKEERHQWLKDFFSRAAEQPFPSKKPNEAEQTDSD</sequence>
<evidence type="ECO:0000256" key="1">
    <source>
        <dbReference type="SAM" id="MobiDB-lite"/>
    </source>
</evidence>